<dbReference type="EMBL" id="VFPV01000001">
    <property type="protein sequence ID" value="TQN07595.1"/>
    <property type="molecule type" value="Genomic_DNA"/>
</dbReference>
<dbReference type="RefSeq" id="WP_142081459.1">
    <property type="nucleotide sequence ID" value="NZ_VFPV01000001.1"/>
</dbReference>
<evidence type="ECO:0000313" key="6">
    <source>
        <dbReference type="EMBL" id="TQN07595.1"/>
    </source>
</evidence>
<accession>A0A543LJU2</accession>
<feature type="transmembrane region" description="Helical" evidence="5">
    <location>
        <begin position="12"/>
        <end position="31"/>
    </location>
</feature>
<keyword evidence="3 5" id="KW-1133">Transmembrane helix</keyword>
<proteinExistence type="predicted"/>
<comment type="subcellular location">
    <subcellularLocation>
        <location evidence="1">Membrane</location>
    </subcellularLocation>
</comment>
<evidence type="ECO:0000256" key="2">
    <source>
        <dbReference type="ARBA" id="ARBA00022692"/>
    </source>
</evidence>
<reference evidence="6 7" key="1">
    <citation type="submission" date="2019-06" db="EMBL/GenBank/DDBJ databases">
        <title>Genomic Encyclopedia of Archaeal and Bacterial Type Strains, Phase II (KMG-II): from individual species to whole genera.</title>
        <authorList>
            <person name="Goeker M."/>
        </authorList>
    </citation>
    <scope>NUCLEOTIDE SEQUENCE [LARGE SCALE GENOMIC DNA]</scope>
    <source>
        <strain evidence="6 7">DSM 7270</strain>
    </source>
</reference>
<evidence type="ECO:0000313" key="7">
    <source>
        <dbReference type="Proteomes" id="UP000316993"/>
    </source>
</evidence>
<dbReference type="InterPro" id="IPR001129">
    <property type="entry name" value="Membr-assoc_MAPEG"/>
</dbReference>
<dbReference type="GO" id="GO:0016020">
    <property type="term" value="C:membrane"/>
    <property type="evidence" value="ECO:0007669"/>
    <property type="project" value="UniProtKB-SubCell"/>
</dbReference>
<sequence>MNTSLQVARFTVAYWCVLVAALLPIVCAWIAKSGTLGKPPAQGGYDNSDPRSWLARQGDWRARANAAQANSFESLPFFIGAVIIAHQLGARQTWLDLLDLLAMLFVMLRMFYVMVYVSNMPTARSAVWAGAFMVNVAILFVGYR</sequence>
<evidence type="ECO:0000256" key="5">
    <source>
        <dbReference type="SAM" id="Phobius"/>
    </source>
</evidence>
<feature type="transmembrane region" description="Helical" evidence="5">
    <location>
        <begin position="123"/>
        <end position="143"/>
    </location>
</feature>
<dbReference type="AlphaFoldDB" id="A0A543LJU2"/>
<protein>
    <submittedName>
        <fullName evidence="6">Putative MAPEG superfamily protein</fullName>
    </submittedName>
</protein>
<dbReference type="Pfam" id="PF01124">
    <property type="entry name" value="MAPEG"/>
    <property type="match status" value="1"/>
</dbReference>
<evidence type="ECO:0000256" key="3">
    <source>
        <dbReference type="ARBA" id="ARBA00022989"/>
    </source>
</evidence>
<comment type="caution">
    <text evidence="6">The sequence shown here is derived from an EMBL/GenBank/DDBJ whole genome shotgun (WGS) entry which is preliminary data.</text>
</comment>
<feature type="transmembrane region" description="Helical" evidence="5">
    <location>
        <begin position="97"/>
        <end position="117"/>
    </location>
</feature>
<keyword evidence="2 5" id="KW-0812">Transmembrane</keyword>
<organism evidence="6 7">
    <name type="scientific">Acidovorax temperans</name>
    <dbReference type="NCBI Taxonomy" id="80878"/>
    <lineage>
        <taxon>Bacteria</taxon>
        <taxon>Pseudomonadati</taxon>
        <taxon>Pseudomonadota</taxon>
        <taxon>Betaproteobacteria</taxon>
        <taxon>Burkholderiales</taxon>
        <taxon>Comamonadaceae</taxon>
        <taxon>Acidovorax</taxon>
    </lineage>
</organism>
<dbReference type="Gene3D" id="1.20.120.550">
    <property type="entry name" value="Membrane associated eicosanoid/glutathione metabolism-like domain"/>
    <property type="match status" value="1"/>
</dbReference>
<dbReference type="Proteomes" id="UP000316993">
    <property type="component" value="Unassembled WGS sequence"/>
</dbReference>
<dbReference type="PANTHER" id="PTHR35371:SF1">
    <property type="entry name" value="BLR7753 PROTEIN"/>
    <property type="match status" value="1"/>
</dbReference>
<dbReference type="InterPro" id="IPR023352">
    <property type="entry name" value="MAPEG-like_dom_sf"/>
</dbReference>
<dbReference type="PANTHER" id="PTHR35371">
    <property type="entry name" value="INNER MEMBRANE PROTEIN"/>
    <property type="match status" value="1"/>
</dbReference>
<evidence type="ECO:0000256" key="4">
    <source>
        <dbReference type="ARBA" id="ARBA00023136"/>
    </source>
</evidence>
<gene>
    <name evidence="6" type="ORF">BDD18_0730</name>
</gene>
<evidence type="ECO:0000256" key="1">
    <source>
        <dbReference type="ARBA" id="ARBA00004370"/>
    </source>
</evidence>
<keyword evidence="4 5" id="KW-0472">Membrane</keyword>
<dbReference type="SUPFAM" id="SSF161084">
    <property type="entry name" value="MAPEG domain-like"/>
    <property type="match status" value="1"/>
</dbReference>
<name>A0A543LJU2_9BURK</name>